<gene>
    <name evidence="2" type="ORF">ABIG07_006935</name>
</gene>
<reference evidence="2 3" key="1">
    <citation type="submission" date="2024-07" db="EMBL/GenBank/DDBJ databases">
        <title>Genomic Encyclopedia of Type Strains, Phase V (KMG-V): Genome sequencing to study the core and pangenomes of soil and plant-associated prokaryotes.</title>
        <authorList>
            <person name="Whitman W."/>
        </authorList>
    </citation>
    <scope>NUCLEOTIDE SEQUENCE [LARGE SCALE GENOMIC DNA]</scope>
    <source>
        <strain evidence="2 3">USDA 152</strain>
    </source>
</reference>
<dbReference type="Pfam" id="PF13481">
    <property type="entry name" value="AAA_25"/>
    <property type="match status" value="1"/>
</dbReference>
<dbReference type="Proteomes" id="UP001565369">
    <property type="component" value="Unassembled WGS sequence"/>
</dbReference>
<dbReference type="EMBL" id="JBGBZJ010000003">
    <property type="protein sequence ID" value="MEY9457987.1"/>
    <property type="molecule type" value="Genomic_DNA"/>
</dbReference>
<proteinExistence type="predicted"/>
<sequence>MTVHALDREFGPPHDAYPESADGEPIMEASPLIRALPGYAAITPAAWKGTHPEEQRWLASGRVPSGDLTIMSGNGGSGKTEIVTQLLVYVAAGLSDWLGCTIETGPALFLSCEEPEHNIRDRVERISKHRCIDPYRLPDLHLLFPDLESTWLVHAGKDGRLSRAPLLSWLEAWIVEHKPRLVVIDNVAAVFDGDAIARRQVRAFLAMLRKVAREHDTAIVLLDHPSVRGMADGSGTANSVDWRNSVRSMLHLSDPEKDDPDARTLTVTKSNYGRTGEKVTLRWAGLTFTTAMAGETSSYRAAADREIEELFLQLLDKRNAQGRPVHAKNAKGSAPTEFADDPDARGIKVNAFRNAMERLLSADIIYVVETGSASRRRTHLERRA</sequence>
<feature type="region of interest" description="Disordered" evidence="1">
    <location>
        <begin position="1"/>
        <end position="23"/>
    </location>
</feature>
<feature type="compositionally biased region" description="Basic and acidic residues" evidence="1">
    <location>
        <begin position="1"/>
        <end position="12"/>
    </location>
</feature>
<evidence type="ECO:0000313" key="2">
    <source>
        <dbReference type="EMBL" id="MEY9457987.1"/>
    </source>
</evidence>
<keyword evidence="3" id="KW-1185">Reference proteome</keyword>
<organism evidence="2 3">
    <name type="scientific">Bradyrhizobium ottawaense</name>
    <dbReference type="NCBI Taxonomy" id="931866"/>
    <lineage>
        <taxon>Bacteria</taxon>
        <taxon>Pseudomonadati</taxon>
        <taxon>Pseudomonadota</taxon>
        <taxon>Alphaproteobacteria</taxon>
        <taxon>Hyphomicrobiales</taxon>
        <taxon>Nitrobacteraceae</taxon>
        <taxon>Bradyrhizobium</taxon>
    </lineage>
</organism>
<dbReference type="RefSeq" id="WP_370131870.1">
    <property type="nucleotide sequence ID" value="NZ_JBGBZJ010000003.1"/>
</dbReference>
<dbReference type="InterPro" id="IPR027417">
    <property type="entry name" value="P-loop_NTPase"/>
</dbReference>
<comment type="caution">
    <text evidence="2">The sequence shown here is derived from an EMBL/GenBank/DDBJ whole genome shotgun (WGS) entry which is preliminary data.</text>
</comment>
<dbReference type="Gene3D" id="3.40.50.300">
    <property type="entry name" value="P-loop containing nucleotide triphosphate hydrolases"/>
    <property type="match status" value="1"/>
</dbReference>
<evidence type="ECO:0000256" key="1">
    <source>
        <dbReference type="SAM" id="MobiDB-lite"/>
    </source>
</evidence>
<accession>A0ABV4G2Z4</accession>
<evidence type="ECO:0000313" key="3">
    <source>
        <dbReference type="Proteomes" id="UP001565369"/>
    </source>
</evidence>
<protein>
    <submittedName>
        <fullName evidence="2">RecA-family ATPase</fullName>
    </submittedName>
</protein>
<dbReference type="SUPFAM" id="SSF52540">
    <property type="entry name" value="P-loop containing nucleoside triphosphate hydrolases"/>
    <property type="match status" value="1"/>
</dbReference>
<name>A0ABV4G2Z4_9BRAD</name>